<reference evidence="1 2" key="1">
    <citation type="journal article" date="2013" name="Science">
        <title>Pandoraviruses: amoeba viruses with genomes up to 2.5 Mb reaching that of parasitic eukaryotes.</title>
        <authorList>
            <person name="Philippe N."/>
            <person name="Legendre M."/>
            <person name="Doutre G."/>
            <person name="Coute Y."/>
            <person name="Poirot O."/>
            <person name="Lescot M."/>
            <person name="Arslan D."/>
            <person name="Seltzer V."/>
            <person name="Bertaux L."/>
            <person name="Bruley C."/>
            <person name="Garin J."/>
            <person name="Claverie J.M."/>
            <person name="Abergel C."/>
        </authorList>
    </citation>
    <scope>NUCLEOTIDE SEQUENCE [LARGE SCALE GENOMIC DNA]</scope>
</reference>
<evidence type="ECO:0008006" key="3">
    <source>
        <dbReference type="Google" id="ProtNLM"/>
    </source>
</evidence>
<proteinExistence type="predicted"/>
<dbReference type="EMBL" id="KC977571">
    <property type="protein sequence ID" value="AGO85249.1"/>
    <property type="molecule type" value="Genomic_DNA"/>
</dbReference>
<organism evidence="1 2">
    <name type="scientific">Pandoravirus salinus</name>
    <dbReference type="NCBI Taxonomy" id="1349410"/>
    <lineage>
        <taxon>Viruses</taxon>
        <taxon>Pandoravirus</taxon>
    </lineage>
</organism>
<dbReference type="KEGG" id="vg:16607036"/>
<dbReference type="RefSeq" id="YP_008438323.1">
    <property type="nucleotide sequence ID" value="NC_022098.1"/>
</dbReference>
<evidence type="ECO:0000313" key="1">
    <source>
        <dbReference type="EMBL" id="AGO85249.1"/>
    </source>
</evidence>
<sequence length="275" mass="30108">MEASVVLLPVEIISAILNCLDDPAYCAARQAHPCFRVDDAERVERRACLWRGCTTLEDFCLRGNTYAVARIHDARHFKARRIRAHLTHACVVAAARGGHLDVLSLLRRLGCHTAQIHVARGAARGGHVHILDALVAGRMPRHPVAAHNTVRAIIDEACRGDHVDVFAWACGVRDRPPTLGDIQTALGHGAIAVALYCESCGAVGFDWLDAFKRAEPHRPVAMAGLARRVMRDMSKDARRAFGRETMRRGRIEELQCISRGIRVGACGRGTGAQKP</sequence>
<dbReference type="GeneID" id="16607036"/>
<accession>S4VX47</accession>
<protein>
    <recommendedName>
        <fullName evidence="3">Ankyrin repeat domain containing protein</fullName>
    </recommendedName>
</protein>
<keyword evidence="2" id="KW-1185">Reference proteome</keyword>
<name>S4VX47_9VIRU</name>
<gene>
    <name evidence="1" type="ORF">psal_cds_1050</name>
</gene>
<dbReference type="Proteomes" id="UP000204584">
    <property type="component" value="Segment"/>
</dbReference>
<evidence type="ECO:0000313" key="2">
    <source>
        <dbReference type="Proteomes" id="UP000204584"/>
    </source>
</evidence>